<evidence type="ECO:0000313" key="2">
    <source>
        <dbReference type="Proteomes" id="UP001177021"/>
    </source>
</evidence>
<accession>A0ACB0LZA6</accession>
<reference evidence="1" key="1">
    <citation type="submission" date="2023-10" db="EMBL/GenBank/DDBJ databases">
        <authorList>
            <person name="Rodriguez Cubillos JULIANA M."/>
            <person name="De Vega J."/>
        </authorList>
    </citation>
    <scope>NUCLEOTIDE SEQUENCE</scope>
</reference>
<comment type="caution">
    <text evidence="1">The sequence shown here is derived from an EMBL/GenBank/DDBJ whole genome shotgun (WGS) entry which is preliminary data.</text>
</comment>
<evidence type="ECO:0000313" key="1">
    <source>
        <dbReference type="EMBL" id="CAJ2674947.1"/>
    </source>
</evidence>
<proteinExistence type="predicted"/>
<sequence>MEAWEQSIKRRKTFTAHHNMGAILTTVINNNTDFPLEIRKCSKLDKQGTWHRPVRVEPHKQLSMRSRKFNFNWSDTSITRFIKFSCNGVCFAILTPQDFINNRRFNVEMDDQKIPFLTTIKLSTVSGNISDRRTEEPLLP</sequence>
<name>A0ACB0LZA6_TRIPR</name>
<gene>
    <name evidence="1" type="ORF">MILVUS5_LOCUS38086</name>
</gene>
<protein>
    <submittedName>
        <fullName evidence="1">Uncharacterized protein</fullName>
    </submittedName>
</protein>
<dbReference type="Proteomes" id="UP001177021">
    <property type="component" value="Unassembled WGS sequence"/>
</dbReference>
<dbReference type="EMBL" id="CASHSV030000716">
    <property type="protein sequence ID" value="CAJ2674947.1"/>
    <property type="molecule type" value="Genomic_DNA"/>
</dbReference>
<organism evidence="1 2">
    <name type="scientific">Trifolium pratense</name>
    <name type="common">Red clover</name>
    <dbReference type="NCBI Taxonomy" id="57577"/>
    <lineage>
        <taxon>Eukaryota</taxon>
        <taxon>Viridiplantae</taxon>
        <taxon>Streptophyta</taxon>
        <taxon>Embryophyta</taxon>
        <taxon>Tracheophyta</taxon>
        <taxon>Spermatophyta</taxon>
        <taxon>Magnoliopsida</taxon>
        <taxon>eudicotyledons</taxon>
        <taxon>Gunneridae</taxon>
        <taxon>Pentapetalae</taxon>
        <taxon>rosids</taxon>
        <taxon>fabids</taxon>
        <taxon>Fabales</taxon>
        <taxon>Fabaceae</taxon>
        <taxon>Papilionoideae</taxon>
        <taxon>50 kb inversion clade</taxon>
        <taxon>NPAAA clade</taxon>
        <taxon>Hologalegina</taxon>
        <taxon>IRL clade</taxon>
        <taxon>Trifolieae</taxon>
        <taxon>Trifolium</taxon>
    </lineage>
</organism>
<keyword evidence="2" id="KW-1185">Reference proteome</keyword>